<feature type="domain" description="Dyp-type peroxidase C-terminal" evidence="7">
    <location>
        <begin position="125"/>
        <end position="281"/>
    </location>
</feature>
<keyword evidence="5" id="KW-0408">Iron</keyword>
<dbReference type="GO" id="GO:0020037">
    <property type="term" value="F:heme binding"/>
    <property type="evidence" value="ECO:0007669"/>
    <property type="project" value="InterPro"/>
</dbReference>
<evidence type="ECO:0000256" key="5">
    <source>
        <dbReference type="ARBA" id="ARBA00023004"/>
    </source>
</evidence>
<dbReference type="KEGG" id="aoa:dqs_2706"/>
<dbReference type="AlphaFoldDB" id="A1K8L0"/>
<dbReference type="GO" id="GO:0046872">
    <property type="term" value="F:metal ion binding"/>
    <property type="evidence" value="ECO:0007669"/>
    <property type="project" value="UniProtKB-KW"/>
</dbReference>
<dbReference type="eggNOG" id="COG2837">
    <property type="taxonomic scope" value="Bacteria"/>
</dbReference>
<dbReference type="PANTHER" id="PTHR30521:SF0">
    <property type="entry name" value="DYP-TYPE PEROXIDASE FAMILY PROTEIN"/>
    <property type="match status" value="1"/>
</dbReference>
<evidence type="ECO:0000256" key="3">
    <source>
        <dbReference type="ARBA" id="ARBA00022723"/>
    </source>
</evidence>
<keyword evidence="9" id="KW-1185">Reference proteome</keyword>
<dbReference type="PROSITE" id="PS51404">
    <property type="entry name" value="DYP_PEROXIDASE"/>
    <property type="match status" value="1"/>
</dbReference>
<dbReference type="InterPro" id="IPR011008">
    <property type="entry name" value="Dimeric_a/b-barrel"/>
</dbReference>
<dbReference type="STRING" id="62928.azo2548"/>
<sequence>MNPFQSGILAPLPPLARHLFFSIAEPQGLPAALDALLPLVDGDRSVAGLGESLVHALDGRVAALRTFPALSGAGVDVPSTQHALWCWLRGSDRGELLHRARALQAAVAPALRLELATDTFVYDTGRDLTGYEDGTENPQGEDAVAAAFVTGAAAGEDGSSFVAVQHWTHDLDRFAALPPAAQDHVMGRRKSDNEELDDAPPSAHVKRTAQESFDPEAFVLRRSMPWAEGGAAGLLFVAFGRSLDAYEVQMRRMAGLDDGIADALFGFSKPTTGGYYWCPPLREGRLDLRLIGR</sequence>
<dbReference type="Proteomes" id="UP000002588">
    <property type="component" value="Chromosome"/>
</dbReference>
<name>A1K8L0_AZOSB</name>
<dbReference type="OrthoDB" id="3251355at2"/>
<dbReference type="PANTHER" id="PTHR30521">
    <property type="entry name" value="DEFERROCHELATASE/PEROXIDASE"/>
    <property type="match status" value="1"/>
</dbReference>
<dbReference type="EMBL" id="AM406670">
    <property type="protein sequence ID" value="CAL95165.1"/>
    <property type="molecule type" value="Genomic_DNA"/>
</dbReference>
<keyword evidence="2 8" id="KW-0575">Peroxidase</keyword>
<dbReference type="GO" id="GO:0005829">
    <property type="term" value="C:cytosol"/>
    <property type="evidence" value="ECO:0007669"/>
    <property type="project" value="TreeGrafter"/>
</dbReference>
<evidence type="ECO:0000313" key="8">
    <source>
        <dbReference type="EMBL" id="CAL95165.1"/>
    </source>
</evidence>
<keyword evidence="4 8" id="KW-0560">Oxidoreductase</keyword>
<dbReference type="InterPro" id="IPR048328">
    <property type="entry name" value="Dyp_perox_C"/>
</dbReference>
<evidence type="ECO:0000256" key="1">
    <source>
        <dbReference type="ARBA" id="ARBA00001970"/>
    </source>
</evidence>
<accession>A1K8L0</accession>
<dbReference type="HOGENOM" id="CLU_044178_3_0_4"/>
<dbReference type="InterPro" id="IPR006314">
    <property type="entry name" value="Dyp_peroxidase"/>
</dbReference>
<dbReference type="NCBIfam" id="TIGR01413">
    <property type="entry name" value="Dyp_perox_fam"/>
    <property type="match status" value="1"/>
</dbReference>
<evidence type="ECO:0000256" key="2">
    <source>
        <dbReference type="ARBA" id="ARBA00022559"/>
    </source>
</evidence>
<proteinExistence type="predicted"/>
<dbReference type="Pfam" id="PF20628">
    <property type="entry name" value="Dyp_perox_C"/>
    <property type="match status" value="1"/>
</dbReference>
<organism evidence="8 9">
    <name type="scientific">Azoarcus sp. (strain BH72)</name>
    <dbReference type="NCBI Taxonomy" id="418699"/>
    <lineage>
        <taxon>Bacteria</taxon>
        <taxon>Pseudomonadati</taxon>
        <taxon>Pseudomonadota</taxon>
        <taxon>Betaproteobacteria</taxon>
        <taxon>Rhodocyclales</taxon>
        <taxon>Zoogloeaceae</taxon>
        <taxon>Azoarcus</taxon>
    </lineage>
</organism>
<dbReference type="RefSeq" id="WP_011766275.1">
    <property type="nucleotide sequence ID" value="NC_008702.1"/>
</dbReference>
<evidence type="ECO:0000256" key="4">
    <source>
        <dbReference type="ARBA" id="ARBA00023002"/>
    </source>
</evidence>
<protein>
    <submittedName>
        <fullName evidence="8">Iron-dependent peroxidase</fullName>
        <ecNumber evidence="8">1.11.1.7</ecNumber>
    </submittedName>
</protein>
<feature type="region of interest" description="Disordered" evidence="6">
    <location>
        <begin position="182"/>
        <end position="209"/>
    </location>
</feature>
<comment type="cofactor">
    <cofactor evidence="1">
        <name>heme b</name>
        <dbReference type="ChEBI" id="CHEBI:60344"/>
    </cofactor>
</comment>
<dbReference type="EC" id="1.11.1.7" evidence="8"/>
<evidence type="ECO:0000313" key="9">
    <source>
        <dbReference type="Proteomes" id="UP000002588"/>
    </source>
</evidence>
<reference evidence="8 9" key="1">
    <citation type="journal article" date="2006" name="Nat. Biotechnol.">
        <title>Complete genome of the mutualistic, N2-fixing grass endophyte Azoarcus sp. strain BH72.</title>
        <authorList>
            <person name="Krause A."/>
            <person name="Ramakumar A."/>
            <person name="Bartels D."/>
            <person name="Battistoni F."/>
            <person name="Bekel T."/>
            <person name="Boch J."/>
            <person name="Boehm M."/>
            <person name="Friedrich F."/>
            <person name="Hurek T."/>
            <person name="Krause L."/>
            <person name="Linke B."/>
            <person name="McHardy A.C."/>
            <person name="Sarkar A."/>
            <person name="Schneiker S."/>
            <person name="Syed A.A."/>
            <person name="Thauer R."/>
            <person name="Vorhoelter F.-J."/>
            <person name="Weidner S."/>
            <person name="Puehler A."/>
            <person name="Reinhold-Hurek B."/>
            <person name="Kaiser O."/>
            <person name="Goesmann A."/>
        </authorList>
    </citation>
    <scope>NUCLEOTIDE SEQUENCE [LARGE SCALE GENOMIC DNA]</scope>
    <source>
        <strain evidence="8 9">BH72</strain>
    </source>
</reference>
<evidence type="ECO:0000256" key="6">
    <source>
        <dbReference type="SAM" id="MobiDB-lite"/>
    </source>
</evidence>
<dbReference type="SUPFAM" id="SSF54909">
    <property type="entry name" value="Dimeric alpha+beta barrel"/>
    <property type="match status" value="1"/>
</dbReference>
<gene>
    <name evidence="8" type="primary">dyp</name>
    <name evidence="8" type="ordered locus">azo2548</name>
</gene>
<keyword evidence="3" id="KW-0479">Metal-binding</keyword>
<dbReference type="GO" id="GO:0140825">
    <property type="term" value="F:lactoperoxidase activity"/>
    <property type="evidence" value="ECO:0007669"/>
    <property type="project" value="UniProtKB-EC"/>
</dbReference>
<evidence type="ECO:0000259" key="7">
    <source>
        <dbReference type="Pfam" id="PF20628"/>
    </source>
</evidence>
<dbReference type="KEGG" id="azo:azo2548"/>